<gene>
    <name evidence="4" type="ORF">FHR36_006342</name>
</gene>
<feature type="domain" description="Protein kinase" evidence="3">
    <location>
        <begin position="265"/>
        <end position="566"/>
    </location>
</feature>
<proteinExistence type="predicted"/>
<dbReference type="CDD" id="cd13973">
    <property type="entry name" value="PK_MviN-like"/>
    <property type="match status" value="1"/>
</dbReference>
<feature type="compositionally biased region" description="Low complexity" evidence="2">
    <location>
        <begin position="214"/>
        <end position="224"/>
    </location>
</feature>
<name>A0ABT1J6U4_9ACTN</name>
<dbReference type="InterPro" id="IPR000719">
    <property type="entry name" value="Prot_kinase_dom"/>
</dbReference>
<feature type="compositionally biased region" description="Pro residues" evidence="2">
    <location>
        <begin position="539"/>
        <end position="548"/>
    </location>
</feature>
<evidence type="ECO:0000259" key="3">
    <source>
        <dbReference type="PROSITE" id="PS50011"/>
    </source>
</evidence>
<feature type="compositionally biased region" description="Basic and acidic residues" evidence="2">
    <location>
        <begin position="43"/>
        <end position="66"/>
    </location>
</feature>
<evidence type="ECO:0000256" key="2">
    <source>
        <dbReference type="SAM" id="MobiDB-lite"/>
    </source>
</evidence>
<dbReference type="Gene3D" id="2.60.120.260">
    <property type="entry name" value="Galactose-binding domain-like"/>
    <property type="match status" value="1"/>
</dbReference>
<sequence length="766" mass="78666">MADGTKAVVDTSVADEAALATALDGLPDDGSEASSGTGTPGATDERPGEPADDTGKNGTVKDDTAKSGKPKSATAKSASPAAAADGAPAARTTGAKPAAGRKPGGGKPAGARKTPVAKPAAAAKPGSKPSAAAQSTKATKATEPVEPTEPTEPVEAVEPAEPAEAPEAIEQVEQAEAAEQVEESTAPLSAAEIAAELTAGKAAKAAAAAAATKGAAAGRAGQKTARSRATGSGLSTETLDADTATLPALLPAPQRHSGDKIGDRYRLEECISQSDSFSSWRAVDEKLRRAVGVHLLAAGHQRAKAVLTAARSAALLNDPRFVQVLDAVQEGDLVYVVREWLPGASDLGRLLAAGAMEPYDAYQMVRQVTDAISAAHRRGQAHLRLTPTCVLRTDGGQYRINGIAVDAALRGLPTEDAELTDVRAIGALLYAALTHRWPYPEDRYDLQGLPKDLGCVPPDQVKAGVHKGLSELAARILCENPPHQKEPITSPEQLAKAIALMPKIRQPEPPAPPTLRPLPAAAPPRYAAGRPTQVLPPVEDLPPAPVPRPRPRRRALKAAAKWTASLVALAAIAVASWQAVDRLHHTDRTPTTGEHTAAAPAPSSSPKPTLTGAKLVPAALAPFNAFGETKDEHVPDLPKATDGNPATAWTTQRYDDPFGSGGYRAGTGLLIDLGSAKSVGSVDIQFLGDHKVELKAAPADTAAAPGADEAGFRAFGASVASGSGSKVTLKPESPVTARYLLVWLTGIPADSEGGYKGKVAEIQVNG</sequence>
<feature type="region of interest" description="Disordered" evidence="2">
    <location>
        <begin position="20"/>
        <end position="187"/>
    </location>
</feature>
<dbReference type="InterPro" id="IPR051425">
    <property type="entry name" value="Formin_Homology"/>
</dbReference>
<dbReference type="SUPFAM" id="SSF56112">
    <property type="entry name" value="Protein kinase-like (PK-like)"/>
    <property type="match status" value="1"/>
</dbReference>
<feature type="compositionally biased region" description="Low complexity" evidence="2">
    <location>
        <begin position="597"/>
        <end position="606"/>
    </location>
</feature>
<dbReference type="InterPro" id="IPR011009">
    <property type="entry name" value="Kinase-like_dom_sf"/>
</dbReference>
<evidence type="ECO:0000313" key="4">
    <source>
        <dbReference type="EMBL" id="MCP2313161.1"/>
    </source>
</evidence>
<feature type="region of interest" description="Disordered" evidence="2">
    <location>
        <begin position="214"/>
        <end position="236"/>
    </location>
</feature>
<evidence type="ECO:0000313" key="5">
    <source>
        <dbReference type="Proteomes" id="UP001206483"/>
    </source>
</evidence>
<organism evidence="4 5">
    <name type="scientific">Kitasatospora paracochleata</name>
    <dbReference type="NCBI Taxonomy" id="58354"/>
    <lineage>
        <taxon>Bacteria</taxon>
        <taxon>Bacillati</taxon>
        <taxon>Actinomycetota</taxon>
        <taxon>Actinomycetes</taxon>
        <taxon>Kitasatosporales</taxon>
        <taxon>Streptomycetaceae</taxon>
        <taxon>Kitasatospora</taxon>
    </lineage>
</organism>
<keyword evidence="1" id="KW-0675">Receptor</keyword>
<feature type="compositionally biased region" description="Low complexity" evidence="2">
    <location>
        <begin position="523"/>
        <end position="538"/>
    </location>
</feature>
<feature type="compositionally biased region" description="Low complexity" evidence="2">
    <location>
        <begin position="109"/>
        <end position="145"/>
    </location>
</feature>
<feature type="compositionally biased region" description="Polar residues" evidence="2">
    <location>
        <begin position="227"/>
        <end position="236"/>
    </location>
</feature>
<feature type="region of interest" description="Disordered" evidence="2">
    <location>
        <begin position="587"/>
        <end position="611"/>
    </location>
</feature>
<dbReference type="Gene3D" id="3.30.200.20">
    <property type="entry name" value="Phosphorylase Kinase, domain 1"/>
    <property type="match status" value="1"/>
</dbReference>
<dbReference type="PROSITE" id="PS50011">
    <property type="entry name" value="PROTEIN_KINASE_DOM"/>
    <property type="match status" value="1"/>
</dbReference>
<dbReference type="EMBL" id="JAMZDX010000006">
    <property type="protein sequence ID" value="MCP2313161.1"/>
    <property type="molecule type" value="Genomic_DNA"/>
</dbReference>
<dbReference type="Proteomes" id="UP001206483">
    <property type="component" value="Unassembled WGS sequence"/>
</dbReference>
<reference evidence="4 5" key="1">
    <citation type="submission" date="2022-06" db="EMBL/GenBank/DDBJ databases">
        <title>Sequencing the genomes of 1000 actinobacteria strains.</title>
        <authorList>
            <person name="Klenk H.-P."/>
        </authorList>
    </citation>
    <scope>NUCLEOTIDE SEQUENCE [LARGE SCALE GENOMIC DNA]</scope>
    <source>
        <strain evidence="4 5">DSM 41656</strain>
    </source>
</reference>
<comment type="caution">
    <text evidence="4">The sequence shown here is derived from an EMBL/GenBank/DDBJ whole genome shotgun (WGS) entry which is preliminary data.</text>
</comment>
<dbReference type="RefSeq" id="WP_253802762.1">
    <property type="nucleotide sequence ID" value="NZ_BAAAUB010000064.1"/>
</dbReference>
<keyword evidence="5" id="KW-1185">Reference proteome</keyword>
<protein>
    <recommendedName>
        <fullName evidence="3">Protein kinase domain-containing protein</fullName>
    </recommendedName>
</protein>
<accession>A0ABT1J6U4</accession>
<dbReference type="PANTHER" id="PTHR45725:SF18">
    <property type="entry name" value="ORC1-LIKE AAA ATPASE DOMAIN-CONTAINING PROTEIN"/>
    <property type="match status" value="1"/>
</dbReference>
<dbReference type="Gene3D" id="1.10.510.10">
    <property type="entry name" value="Transferase(Phosphotransferase) domain 1"/>
    <property type="match status" value="1"/>
</dbReference>
<evidence type="ECO:0000256" key="1">
    <source>
        <dbReference type="ARBA" id="ARBA00023170"/>
    </source>
</evidence>
<feature type="compositionally biased region" description="Low complexity" evidence="2">
    <location>
        <begin position="70"/>
        <end position="101"/>
    </location>
</feature>
<feature type="compositionally biased region" description="Pro residues" evidence="2">
    <location>
        <begin position="507"/>
        <end position="522"/>
    </location>
</feature>
<dbReference type="SUPFAM" id="SSF49785">
    <property type="entry name" value="Galactose-binding domain-like"/>
    <property type="match status" value="1"/>
</dbReference>
<dbReference type="InterPro" id="IPR008979">
    <property type="entry name" value="Galactose-bd-like_sf"/>
</dbReference>
<feature type="compositionally biased region" description="Low complexity" evidence="2">
    <location>
        <begin position="151"/>
        <end position="178"/>
    </location>
</feature>
<dbReference type="PANTHER" id="PTHR45725">
    <property type="entry name" value="FORMIN HOMOLOGY 2 FAMILY MEMBER"/>
    <property type="match status" value="1"/>
</dbReference>
<feature type="region of interest" description="Disordered" evidence="2">
    <location>
        <begin position="505"/>
        <end position="552"/>
    </location>
</feature>